<accession>A0ABP9GP73</accession>
<dbReference type="Proteomes" id="UP001500466">
    <property type="component" value="Unassembled WGS sequence"/>
</dbReference>
<feature type="region of interest" description="Disordered" evidence="5">
    <location>
        <begin position="409"/>
        <end position="442"/>
    </location>
</feature>
<sequence>MIRIQERRTAARLSAITAASALATVAALAAAAPAMADDGVQATYKGMASGQTNKVKLTGHGEKDIPAGLMNLQVKGSGAPTLSVYCIDLENPVGQGDNYAEGKWDDTWLGKRADDGGKVKWILLNSYPTKTVDQLKAATGASGLNESEAGAATQAAIWHFSDHADLDPGDKKNDPDVKKVYDWLVQNAKVEPGEGTKFSLSLEKDDLSGKPSDNPGVGPFTVKTTAGGKDITAKIKDAPAGTKLVGKDGKEITAKVGNGDELYVKPPADSKKGEATFEVSGSSSVDVGRVFKGVRNGQSVASQLLILAGSTPVKATADGTAKWATSGALPAFTADEKCDEGGVEITATNKGDEDFTFTLDGKQTVVAKNGGTVKQLVKVAEDQKYDIKIVGPDNKVLKEFTGVVDCKPASTTGGGGTPPTTAPAASPAPSGPELAQTGGNGSNSTLYMTGGAVLLLGGGLVFFVVRRRTAQ</sequence>
<feature type="signal peptide" evidence="7">
    <location>
        <begin position="1"/>
        <end position="36"/>
    </location>
</feature>
<dbReference type="InterPro" id="IPR013552">
    <property type="entry name" value="Thioester_dom"/>
</dbReference>
<feature type="chain" id="PRO_5047361971" description="Gram-positive cocci surface proteins LPxTG domain-containing protein" evidence="7">
    <location>
        <begin position="37"/>
        <end position="471"/>
    </location>
</feature>
<dbReference type="NCBIfam" id="TIGR01167">
    <property type="entry name" value="LPXTG_anchor"/>
    <property type="match status" value="1"/>
</dbReference>
<dbReference type="RefSeq" id="WP_345673693.1">
    <property type="nucleotide sequence ID" value="NZ_BAABHS010000002.1"/>
</dbReference>
<gene>
    <name evidence="9" type="ORF">GCM10023205_06550</name>
</gene>
<reference evidence="10" key="1">
    <citation type="journal article" date="2019" name="Int. J. Syst. Evol. Microbiol.">
        <title>The Global Catalogue of Microorganisms (GCM) 10K type strain sequencing project: providing services to taxonomists for standard genome sequencing and annotation.</title>
        <authorList>
            <consortium name="The Broad Institute Genomics Platform"/>
            <consortium name="The Broad Institute Genome Sequencing Center for Infectious Disease"/>
            <person name="Wu L."/>
            <person name="Ma J."/>
        </authorList>
    </citation>
    <scope>NUCLEOTIDE SEQUENCE [LARGE SCALE GENOMIC DNA]</scope>
    <source>
        <strain evidence="10">JCM 17986</strain>
    </source>
</reference>
<organism evidence="9 10">
    <name type="scientific">Yinghuangia aomiensis</name>
    <dbReference type="NCBI Taxonomy" id="676205"/>
    <lineage>
        <taxon>Bacteria</taxon>
        <taxon>Bacillati</taxon>
        <taxon>Actinomycetota</taxon>
        <taxon>Actinomycetes</taxon>
        <taxon>Kitasatosporales</taxon>
        <taxon>Streptomycetaceae</taxon>
        <taxon>Yinghuangia</taxon>
    </lineage>
</organism>
<keyword evidence="6" id="KW-1133">Transmembrane helix</keyword>
<name>A0ABP9GP73_9ACTN</name>
<keyword evidence="1" id="KW-0134">Cell wall</keyword>
<keyword evidence="6" id="KW-0812">Transmembrane</keyword>
<dbReference type="InterPro" id="IPR023849">
    <property type="entry name" value="TQXA_dom"/>
</dbReference>
<evidence type="ECO:0000256" key="2">
    <source>
        <dbReference type="ARBA" id="ARBA00022525"/>
    </source>
</evidence>
<keyword evidence="3 7" id="KW-0732">Signal</keyword>
<comment type="caution">
    <text evidence="9">The sequence shown here is derived from an EMBL/GenBank/DDBJ whole genome shotgun (WGS) entry which is preliminary data.</text>
</comment>
<dbReference type="Pfam" id="PF08341">
    <property type="entry name" value="TED"/>
    <property type="match status" value="1"/>
</dbReference>
<feature type="transmembrane region" description="Helical" evidence="6">
    <location>
        <begin position="446"/>
        <end position="465"/>
    </location>
</feature>
<evidence type="ECO:0000259" key="8">
    <source>
        <dbReference type="PROSITE" id="PS50847"/>
    </source>
</evidence>
<feature type="domain" description="Gram-positive cocci surface proteins LPxTG" evidence="8">
    <location>
        <begin position="434"/>
        <end position="471"/>
    </location>
</feature>
<evidence type="ECO:0000256" key="4">
    <source>
        <dbReference type="ARBA" id="ARBA00023088"/>
    </source>
</evidence>
<dbReference type="Gene3D" id="1.10.150.480">
    <property type="match status" value="1"/>
</dbReference>
<evidence type="ECO:0000313" key="10">
    <source>
        <dbReference type="Proteomes" id="UP001500466"/>
    </source>
</evidence>
<evidence type="ECO:0000313" key="9">
    <source>
        <dbReference type="EMBL" id="GAA4948992.1"/>
    </source>
</evidence>
<proteinExistence type="predicted"/>
<evidence type="ECO:0000256" key="6">
    <source>
        <dbReference type="SAM" id="Phobius"/>
    </source>
</evidence>
<protein>
    <recommendedName>
        <fullName evidence="8">Gram-positive cocci surface proteins LPxTG domain-containing protein</fullName>
    </recommendedName>
</protein>
<keyword evidence="10" id="KW-1185">Reference proteome</keyword>
<evidence type="ECO:0000256" key="7">
    <source>
        <dbReference type="SAM" id="SignalP"/>
    </source>
</evidence>
<evidence type="ECO:0000256" key="1">
    <source>
        <dbReference type="ARBA" id="ARBA00022512"/>
    </source>
</evidence>
<dbReference type="NCBIfam" id="TIGR03934">
    <property type="entry name" value="TQXA_dom"/>
    <property type="match status" value="1"/>
</dbReference>
<dbReference type="InterPro" id="IPR019931">
    <property type="entry name" value="LPXTG_anchor"/>
</dbReference>
<keyword evidence="6" id="KW-0472">Membrane</keyword>
<feature type="compositionally biased region" description="Low complexity" evidence="5">
    <location>
        <begin position="418"/>
        <end position="432"/>
    </location>
</feature>
<evidence type="ECO:0000256" key="3">
    <source>
        <dbReference type="ARBA" id="ARBA00022729"/>
    </source>
</evidence>
<dbReference type="PROSITE" id="PS50847">
    <property type="entry name" value="GRAM_POS_ANCHORING"/>
    <property type="match status" value="1"/>
</dbReference>
<keyword evidence="4" id="KW-0572">Peptidoglycan-anchor</keyword>
<dbReference type="EMBL" id="BAABHS010000002">
    <property type="protein sequence ID" value="GAA4948992.1"/>
    <property type="molecule type" value="Genomic_DNA"/>
</dbReference>
<evidence type="ECO:0000256" key="5">
    <source>
        <dbReference type="SAM" id="MobiDB-lite"/>
    </source>
</evidence>
<keyword evidence="2" id="KW-0964">Secreted</keyword>